<dbReference type="InterPro" id="IPR036591">
    <property type="entry name" value="YggU-like_sf"/>
</dbReference>
<dbReference type="SUPFAM" id="SSF69786">
    <property type="entry name" value="YggU-like"/>
    <property type="match status" value="1"/>
</dbReference>
<dbReference type="PANTHER" id="PTHR13420">
    <property type="entry name" value="UPF0235 PROTEIN C15ORF40"/>
    <property type="match status" value="1"/>
</dbReference>
<organism evidence="3 4">
    <name type="scientific">Candidatus Scatousia excrementigallinarum</name>
    <dbReference type="NCBI Taxonomy" id="2840935"/>
    <lineage>
        <taxon>Bacteria</taxon>
        <taxon>Candidatus Scatousia</taxon>
    </lineage>
</organism>
<dbReference type="AlphaFoldDB" id="A0A9D1F1A3"/>
<evidence type="ECO:0000313" key="3">
    <source>
        <dbReference type="EMBL" id="HIS37365.1"/>
    </source>
</evidence>
<accession>A0A9D1F1A3</accession>
<sequence>MKKEEGLTVSLKISPNASKNEIIKTDDGVKIKIMAPPVDGKANKSLIEFLSKTFKIPKSSIEILRGETSKEKTLLIKITDDDKIAMIKSNLS</sequence>
<protein>
    <recommendedName>
        <fullName evidence="2">UPF0235 protein IAC10_12210</fullName>
    </recommendedName>
</protein>
<name>A0A9D1F1A3_9BACT</name>
<dbReference type="NCBIfam" id="TIGR00251">
    <property type="entry name" value="DUF167 family protein"/>
    <property type="match status" value="1"/>
</dbReference>
<dbReference type="Proteomes" id="UP000823928">
    <property type="component" value="Unassembled WGS sequence"/>
</dbReference>
<dbReference type="PANTHER" id="PTHR13420:SF7">
    <property type="entry name" value="UPF0235 PROTEIN C15ORF40"/>
    <property type="match status" value="1"/>
</dbReference>
<reference evidence="3" key="2">
    <citation type="journal article" date="2021" name="PeerJ">
        <title>Extensive microbial diversity within the chicken gut microbiome revealed by metagenomics and culture.</title>
        <authorList>
            <person name="Gilroy R."/>
            <person name="Ravi A."/>
            <person name="Getino M."/>
            <person name="Pursley I."/>
            <person name="Horton D.L."/>
            <person name="Alikhan N.F."/>
            <person name="Baker D."/>
            <person name="Gharbi K."/>
            <person name="Hall N."/>
            <person name="Watson M."/>
            <person name="Adriaenssens E.M."/>
            <person name="Foster-Nyarko E."/>
            <person name="Jarju S."/>
            <person name="Secka A."/>
            <person name="Antonio M."/>
            <person name="Oren A."/>
            <person name="Chaudhuri R.R."/>
            <person name="La Ragione R."/>
            <person name="Hildebrand F."/>
            <person name="Pallen M.J."/>
        </authorList>
    </citation>
    <scope>NUCLEOTIDE SEQUENCE</scope>
    <source>
        <strain evidence="3">6276</strain>
    </source>
</reference>
<comment type="caution">
    <text evidence="3">The sequence shown here is derived from an EMBL/GenBank/DDBJ whole genome shotgun (WGS) entry which is preliminary data.</text>
</comment>
<dbReference type="Gene3D" id="3.30.1200.10">
    <property type="entry name" value="YggU-like"/>
    <property type="match status" value="1"/>
</dbReference>
<reference evidence="3" key="1">
    <citation type="submission" date="2020-10" db="EMBL/GenBank/DDBJ databases">
        <authorList>
            <person name="Gilroy R."/>
        </authorList>
    </citation>
    <scope>NUCLEOTIDE SEQUENCE</scope>
    <source>
        <strain evidence="3">6276</strain>
    </source>
</reference>
<dbReference type="EMBL" id="DVIU01000248">
    <property type="protein sequence ID" value="HIS37365.1"/>
    <property type="molecule type" value="Genomic_DNA"/>
</dbReference>
<comment type="similarity">
    <text evidence="1 2">Belongs to the UPF0235 family.</text>
</comment>
<dbReference type="HAMAP" id="MF_00634">
    <property type="entry name" value="UPF0235"/>
    <property type="match status" value="1"/>
</dbReference>
<proteinExistence type="inferred from homology"/>
<evidence type="ECO:0000256" key="2">
    <source>
        <dbReference type="HAMAP-Rule" id="MF_00634"/>
    </source>
</evidence>
<evidence type="ECO:0000313" key="4">
    <source>
        <dbReference type="Proteomes" id="UP000823928"/>
    </source>
</evidence>
<dbReference type="GO" id="GO:0005737">
    <property type="term" value="C:cytoplasm"/>
    <property type="evidence" value="ECO:0007669"/>
    <property type="project" value="TreeGrafter"/>
</dbReference>
<gene>
    <name evidence="3" type="ORF">IAC10_12210</name>
</gene>
<evidence type="ECO:0000256" key="1">
    <source>
        <dbReference type="ARBA" id="ARBA00010364"/>
    </source>
</evidence>
<dbReference type="InterPro" id="IPR003746">
    <property type="entry name" value="DUF167"/>
</dbReference>
<dbReference type="SMART" id="SM01152">
    <property type="entry name" value="DUF167"/>
    <property type="match status" value="1"/>
</dbReference>
<dbReference type="Pfam" id="PF02594">
    <property type="entry name" value="DUF167"/>
    <property type="match status" value="1"/>
</dbReference>